<keyword evidence="2 5" id="KW-0812">Transmembrane</keyword>
<accession>A0A9D1U4I8</accession>
<reference evidence="6" key="1">
    <citation type="journal article" date="2021" name="PeerJ">
        <title>Extensive microbial diversity within the chicken gut microbiome revealed by metagenomics and culture.</title>
        <authorList>
            <person name="Gilroy R."/>
            <person name="Ravi A."/>
            <person name="Getino M."/>
            <person name="Pursley I."/>
            <person name="Horton D.L."/>
            <person name="Alikhan N.F."/>
            <person name="Baker D."/>
            <person name="Gharbi K."/>
            <person name="Hall N."/>
            <person name="Watson M."/>
            <person name="Adriaenssens E.M."/>
            <person name="Foster-Nyarko E."/>
            <person name="Jarju S."/>
            <person name="Secka A."/>
            <person name="Antonio M."/>
            <person name="Oren A."/>
            <person name="Chaudhuri R.R."/>
            <person name="La Ragione R."/>
            <person name="Hildebrand F."/>
            <person name="Pallen M.J."/>
        </authorList>
    </citation>
    <scope>NUCLEOTIDE SEQUENCE</scope>
    <source>
        <strain evidence="6">CHK173-259</strain>
    </source>
</reference>
<evidence type="ECO:0000256" key="1">
    <source>
        <dbReference type="ARBA" id="ARBA00004141"/>
    </source>
</evidence>
<evidence type="ECO:0000256" key="2">
    <source>
        <dbReference type="ARBA" id="ARBA00022692"/>
    </source>
</evidence>
<evidence type="ECO:0000256" key="5">
    <source>
        <dbReference type="SAM" id="Phobius"/>
    </source>
</evidence>
<dbReference type="EMBL" id="DXGJ01000020">
    <property type="protein sequence ID" value="HIW71442.1"/>
    <property type="molecule type" value="Genomic_DNA"/>
</dbReference>
<feature type="transmembrane region" description="Helical" evidence="5">
    <location>
        <begin position="15"/>
        <end position="32"/>
    </location>
</feature>
<keyword evidence="3 5" id="KW-1133">Transmembrane helix</keyword>
<organism evidence="6 7">
    <name type="scientific">Candidatus Levilactobacillus faecigallinarum</name>
    <dbReference type="NCBI Taxonomy" id="2838638"/>
    <lineage>
        <taxon>Bacteria</taxon>
        <taxon>Bacillati</taxon>
        <taxon>Bacillota</taxon>
        <taxon>Bacilli</taxon>
        <taxon>Lactobacillales</taxon>
        <taxon>Lactobacillaceae</taxon>
        <taxon>Levilactobacillus</taxon>
    </lineage>
</organism>
<proteinExistence type="predicted"/>
<sequence length="298" mass="34020">MYAGTVNELNFFNQLHPFTVAVYFVGLFSLLLMFNHLLLGIGMFGVILGVCSWYFDIHKIRQLLIGSLSLMGMIVLFNLLLNQTGTVVLWQVKWGVIDFRLTQTAVIYGLTMALLLGSMIITFVLFNGIITTPKLSYLLFPIVPRLAMLMVISLRFVDLFIQKMQRLAMFQKTRGVVLTEGNFKQRLLKMGQLMRIILVDTISEAMETATLMEARGFGVTKRSQYQRFHFRVMDWLFLTISAAIFGVIVTFRVKGYGWTNDVTQLTWVASQDWLLFGLIAGFCLLPLCGEGGYRLWEN</sequence>
<feature type="transmembrane region" description="Helical" evidence="5">
    <location>
        <begin position="105"/>
        <end position="130"/>
    </location>
</feature>
<dbReference type="Proteomes" id="UP000886822">
    <property type="component" value="Unassembled WGS sequence"/>
</dbReference>
<evidence type="ECO:0000313" key="6">
    <source>
        <dbReference type="EMBL" id="HIW71442.1"/>
    </source>
</evidence>
<feature type="transmembrane region" description="Helical" evidence="5">
    <location>
        <begin position="273"/>
        <end position="296"/>
    </location>
</feature>
<evidence type="ECO:0000256" key="3">
    <source>
        <dbReference type="ARBA" id="ARBA00022989"/>
    </source>
</evidence>
<keyword evidence="4 5" id="KW-0472">Membrane</keyword>
<comment type="caution">
    <text evidence="6">The sequence shown here is derived from an EMBL/GenBank/DDBJ whole genome shotgun (WGS) entry which is preliminary data.</text>
</comment>
<feature type="transmembrane region" description="Helical" evidence="5">
    <location>
        <begin position="142"/>
        <end position="161"/>
    </location>
</feature>
<feature type="transmembrane region" description="Helical" evidence="5">
    <location>
        <begin position="61"/>
        <end position="81"/>
    </location>
</feature>
<dbReference type="PANTHER" id="PTHR33514">
    <property type="entry name" value="PROTEIN ABCI12, CHLOROPLASTIC"/>
    <property type="match status" value="1"/>
</dbReference>
<feature type="transmembrane region" description="Helical" evidence="5">
    <location>
        <begin position="232"/>
        <end position="253"/>
    </location>
</feature>
<gene>
    <name evidence="6" type="ORF">H9875_02320</name>
</gene>
<evidence type="ECO:0000313" key="7">
    <source>
        <dbReference type="Proteomes" id="UP000886822"/>
    </source>
</evidence>
<protein>
    <submittedName>
        <fullName evidence="6">Energy-coupling factor transporter transmembrane protein EcfT</fullName>
    </submittedName>
</protein>
<dbReference type="CDD" id="cd16914">
    <property type="entry name" value="EcfT"/>
    <property type="match status" value="1"/>
</dbReference>
<feature type="transmembrane region" description="Helical" evidence="5">
    <location>
        <begin position="37"/>
        <end position="55"/>
    </location>
</feature>
<evidence type="ECO:0000256" key="4">
    <source>
        <dbReference type="ARBA" id="ARBA00023136"/>
    </source>
</evidence>
<dbReference type="Pfam" id="PF02361">
    <property type="entry name" value="CbiQ"/>
    <property type="match status" value="1"/>
</dbReference>
<name>A0A9D1U4I8_9LACO</name>
<dbReference type="InterPro" id="IPR003339">
    <property type="entry name" value="ABC/ECF_trnsptr_transmembrane"/>
</dbReference>
<dbReference type="AlphaFoldDB" id="A0A9D1U4I8"/>
<dbReference type="GO" id="GO:0005886">
    <property type="term" value="C:plasma membrane"/>
    <property type="evidence" value="ECO:0007669"/>
    <property type="project" value="TreeGrafter"/>
</dbReference>
<dbReference type="PANTHER" id="PTHR33514:SF13">
    <property type="entry name" value="PROTEIN ABCI12, CHLOROPLASTIC"/>
    <property type="match status" value="1"/>
</dbReference>
<reference evidence="6" key="2">
    <citation type="submission" date="2021-04" db="EMBL/GenBank/DDBJ databases">
        <authorList>
            <person name="Gilroy R."/>
        </authorList>
    </citation>
    <scope>NUCLEOTIDE SEQUENCE</scope>
    <source>
        <strain evidence="6">CHK173-259</strain>
    </source>
</reference>
<comment type="subcellular location">
    <subcellularLocation>
        <location evidence="1">Membrane</location>
        <topology evidence="1">Multi-pass membrane protein</topology>
    </subcellularLocation>
</comment>